<evidence type="ECO:0000313" key="1">
    <source>
        <dbReference type="Proteomes" id="UP000887565"/>
    </source>
</evidence>
<dbReference type="AlphaFoldDB" id="A0A915L9Y7"/>
<protein>
    <submittedName>
        <fullName evidence="2">Uncharacterized protein</fullName>
    </submittedName>
</protein>
<keyword evidence="1" id="KW-1185">Reference proteome</keyword>
<organism evidence="1 2">
    <name type="scientific">Romanomermis culicivorax</name>
    <name type="common">Nematode worm</name>
    <dbReference type="NCBI Taxonomy" id="13658"/>
    <lineage>
        <taxon>Eukaryota</taxon>
        <taxon>Metazoa</taxon>
        <taxon>Ecdysozoa</taxon>
        <taxon>Nematoda</taxon>
        <taxon>Enoplea</taxon>
        <taxon>Dorylaimia</taxon>
        <taxon>Mermithida</taxon>
        <taxon>Mermithoidea</taxon>
        <taxon>Mermithidae</taxon>
        <taxon>Romanomermis</taxon>
    </lineage>
</organism>
<evidence type="ECO:0000313" key="2">
    <source>
        <dbReference type="WBParaSite" id="nRc.2.0.1.t46571-RA"/>
    </source>
</evidence>
<name>A0A915L9Y7_ROMCU</name>
<sequence>MLSEITRKISISQLMPLNCRKPILESIPTISVVNEIGVHAVENRPRENTYAVYPNQHFLAPWEQHIHYNALPAPYVTTPTDSSHASSQSSKLQLVLPALPSSAMVTVNTPDTCALNQSTSAANMVIPSKEIASTAPIMSPGIVCWNTTGHAFGDPCHIRSSIC</sequence>
<accession>A0A915L9Y7</accession>
<dbReference type="WBParaSite" id="nRc.2.0.1.t46571-RA">
    <property type="protein sequence ID" value="nRc.2.0.1.t46571-RA"/>
    <property type="gene ID" value="nRc.2.0.1.g46571"/>
</dbReference>
<dbReference type="Proteomes" id="UP000887565">
    <property type="component" value="Unplaced"/>
</dbReference>
<reference evidence="2" key="1">
    <citation type="submission" date="2022-11" db="UniProtKB">
        <authorList>
            <consortium name="WormBaseParasite"/>
        </authorList>
    </citation>
    <scope>IDENTIFICATION</scope>
</reference>
<proteinExistence type="predicted"/>